<evidence type="ECO:0000313" key="2">
    <source>
        <dbReference type="EMBL" id="MDR7121685.1"/>
    </source>
</evidence>
<comment type="caution">
    <text evidence="2">The sequence shown here is derived from an EMBL/GenBank/DDBJ whole genome shotgun (WGS) entry which is preliminary data.</text>
</comment>
<keyword evidence="3" id="KW-1185">Reference proteome</keyword>
<dbReference type="Proteomes" id="UP001257909">
    <property type="component" value="Unassembled WGS sequence"/>
</dbReference>
<evidence type="ECO:0000256" key="1">
    <source>
        <dbReference type="SAM" id="Phobius"/>
    </source>
</evidence>
<accession>A0ABU1W151</accession>
<evidence type="ECO:0008006" key="4">
    <source>
        <dbReference type="Google" id="ProtNLM"/>
    </source>
</evidence>
<sequence>MRREQTSYHLLKVHPHQQRPDCETSFYCLAKIKESSSGDEFLSEKHRVSIELSIFESSIKNSWYDSRVIENPSFDVELSRSGDDKYHMKTLHFYVDTPWARDRGLGKYMMIKIFNILKEKVDHDFVGKLFFSLSANQGKDEKKRRLRNHFYKSIGCTLEGHEDNPDAWNTAEHARALFNFDLLPTSWNKEKVEEISLAQGFQNLFSERSQLLETIKKQESMLEYHKENTAIVYKWRSRLEIFWIWAARLTFLSLIVISIKTWLNDNF</sequence>
<dbReference type="RefSeq" id="WP_310279204.1">
    <property type="nucleotide sequence ID" value="NZ_JAVDWR010000008.1"/>
</dbReference>
<keyword evidence="1" id="KW-0472">Membrane</keyword>
<keyword evidence="1" id="KW-0812">Transmembrane</keyword>
<gene>
    <name evidence="2" type="ORF">J2W69_002642</name>
</gene>
<keyword evidence="1" id="KW-1133">Transmembrane helix</keyword>
<reference evidence="2 3" key="1">
    <citation type="submission" date="2023-07" db="EMBL/GenBank/DDBJ databases">
        <title>Sorghum-associated microbial communities from plants grown in Nebraska, USA.</title>
        <authorList>
            <person name="Schachtman D."/>
        </authorList>
    </citation>
    <scope>NUCLEOTIDE SEQUENCE [LARGE SCALE GENOMIC DNA]</scope>
    <source>
        <strain evidence="2 3">4138</strain>
    </source>
</reference>
<organism evidence="2 3">
    <name type="scientific">Rheinheimera soli</name>
    <dbReference type="NCBI Taxonomy" id="443616"/>
    <lineage>
        <taxon>Bacteria</taxon>
        <taxon>Pseudomonadati</taxon>
        <taxon>Pseudomonadota</taxon>
        <taxon>Gammaproteobacteria</taxon>
        <taxon>Chromatiales</taxon>
        <taxon>Chromatiaceae</taxon>
        <taxon>Rheinheimera</taxon>
    </lineage>
</organism>
<dbReference type="EMBL" id="JAVDWR010000008">
    <property type="protein sequence ID" value="MDR7121685.1"/>
    <property type="molecule type" value="Genomic_DNA"/>
</dbReference>
<evidence type="ECO:0000313" key="3">
    <source>
        <dbReference type="Proteomes" id="UP001257909"/>
    </source>
</evidence>
<protein>
    <recommendedName>
        <fullName evidence="4">N-acetyltransferase domain-containing protein</fullName>
    </recommendedName>
</protein>
<name>A0ABU1W151_9GAMM</name>
<feature type="transmembrane region" description="Helical" evidence="1">
    <location>
        <begin position="242"/>
        <end position="263"/>
    </location>
</feature>
<proteinExistence type="predicted"/>